<name>A0ABP8C6W3_9ACTN</name>
<reference evidence="4" key="1">
    <citation type="journal article" date="2019" name="Int. J. Syst. Evol. Microbiol.">
        <title>The Global Catalogue of Microorganisms (GCM) 10K type strain sequencing project: providing services to taxonomists for standard genome sequencing and annotation.</title>
        <authorList>
            <consortium name="The Broad Institute Genomics Platform"/>
            <consortium name="The Broad Institute Genome Sequencing Center for Infectious Disease"/>
            <person name="Wu L."/>
            <person name="Ma J."/>
        </authorList>
    </citation>
    <scope>NUCLEOTIDE SEQUENCE [LARGE SCALE GENOMIC DNA]</scope>
    <source>
        <strain evidence="4">JCM 17440</strain>
    </source>
</reference>
<feature type="domain" description="Histidine kinase/HSP90-like ATPase" evidence="2">
    <location>
        <begin position="27"/>
        <end position="114"/>
    </location>
</feature>
<sequence length="121" mass="12989">MITLPCVRASAKRARDHVGEITEGWPVDNDDVRLIVSELATNAIRYAKSETFRADAYSRVGPVGLYLVEVWDADDTLPTPGCSGSRDGGRGLLMVASIACGWGARHVETGGKVVYAGWVIP</sequence>
<evidence type="ECO:0000256" key="1">
    <source>
        <dbReference type="ARBA" id="ARBA00022527"/>
    </source>
</evidence>
<dbReference type="InterPro" id="IPR003594">
    <property type="entry name" value="HATPase_dom"/>
</dbReference>
<gene>
    <name evidence="3" type="ORF">GCM10022254_40460</name>
</gene>
<proteinExistence type="predicted"/>
<dbReference type="EMBL" id="BAABAS010000011">
    <property type="protein sequence ID" value="GAA4234778.1"/>
    <property type="molecule type" value="Genomic_DNA"/>
</dbReference>
<protein>
    <recommendedName>
        <fullName evidence="2">Histidine kinase/HSP90-like ATPase domain-containing protein</fullName>
    </recommendedName>
</protein>
<dbReference type="PANTHER" id="PTHR35526">
    <property type="entry name" value="ANTI-SIGMA-F FACTOR RSBW-RELATED"/>
    <property type="match status" value="1"/>
</dbReference>
<dbReference type="InterPro" id="IPR036890">
    <property type="entry name" value="HATPase_C_sf"/>
</dbReference>
<keyword evidence="1" id="KW-0418">Kinase</keyword>
<dbReference type="Proteomes" id="UP001501710">
    <property type="component" value="Unassembled WGS sequence"/>
</dbReference>
<dbReference type="PANTHER" id="PTHR35526:SF3">
    <property type="entry name" value="ANTI-SIGMA-F FACTOR RSBW"/>
    <property type="match status" value="1"/>
</dbReference>
<evidence type="ECO:0000313" key="3">
    <source>
        <dbReference type="EMBL" id="GAA4234778.1"/>
    </source>
</evidence>
<comment type="caution">
    <text evidence="3">The sequence shown here is derived from an EMBL/GenBank/DDBJ whole genome shotgun (WGS) entry which is preliminary data.</text>
</comment>
<dbReference type="Gene3D" id="3.30.565.10">
    <property type="entry name" value="Histidine kinase-like ATPase, C-terminal domain"/>
    <property type="match status" value="1"/>
</dbReference>
<keyword evidence="1" id="KW-0808">Transferase</keyword>
<keyword evidence="1" id="KW-0723">Serine/threonine-protein kinase</keyword>
<dbReference type="Pfam" id="PF13581">
    <property type="entry name" value="HATPase_c_2"/>
    <property type="match status" value="1"/>
</dbReference>
<organism evidence="3 4">
    <name type="scientific">Actinomadura meridiana</name>
    <dbReference type="NCBI Taxonomy" id="559626"/>
    <lineage>
        <taxon>Bacteria</taxon>
        <taxon>Bacillati</taxon>
        <taxon>Actinomycetota</taxon>
        <taxon>Actinomycetes</taxon>
        <taxon>Streptosporangiales</taxon>
        <taxon>Thermomonosporaceae</taxon>
        <taxon>Actinomadura</taxon>
    </lineage>
</organism>
<accession>A0ABP8C6W3</accession>
<evidence type="ECO:0000313" key="4">
    <source>
        <dbReference type="Proteomes" id="UP001501710"/>
    </source>
</evidence>
<dbReference type="InterPro" id="IPR050267">
    <property type="entry name" value="Anti-sigma-factor_SerPK"/>
</dbReference>
<evidence type="ECO:0000259" key="2">
    <source>
        <dbReference type="Pfam" id="PF13581"/>
    </source>
</evidence>
<keyword evidence="4" id="KW-1185">Reference proteome</keyword>
<dbReference type="CDD" id="cd16936">
    <property type="entry name" value="HATPase_RsbW-like"/>
    <property type="match status" value="1"/>
</dbReference>